<evidence type="ECO:0000256" key="8">
    <source>
        <dbReference type="SAM" id="MobiDB-lite"/>
    </source>
</evidence>
<dbReference type="Gene3D" id="3.50.50.60">
    <property type="entry name" value="FAD/NAD(P)-binding domain"/>
    <property type="match status" value="2"/>
</dbReference>
<dbReference type="InterPro" id="IPR046952">
    <property type="entry name" value="GSHR/TRXR-like"/>
</dbReference>
<dbReference type="Gene3D" id="3.30.390.30">
    <property type="match status" value="1"/>
</dbReference>
<dbReference type="OrthoDB" id="5956163at2759"/>
<organism evidence="10 11">
    <name type="scientific">Muraenolepis orangiensis</name>
    <name type="common">Patagonian moray cod</name>
    <dbReference type="NCBI Taxonomy" id="630683"/>
    <lineage>
        <taxon>Eukaryota</taxon>
        <taxon>Metazoa</taxon>
        <taxon>Chordata</taxon>
        <taxon>Craniata</taxon>
        <taxon>Vertebrata</taxon>
        <taxon>Euteleostomi</taxon>
        <taxon>Actinopterygii</taxon>
        <taxon>Neopterygii</taxon>
        <taxon>Teleostei</taxon>
        <taxon>Neoteleostei</taxon>
        <taxon>Acanthomorphata</taxon>
        <taxon>Zeiogadaria</taxon>
        <taxon>Gadariae</taxon>
        <taxon>Gadiformes</taxon>
        <taxon>Muraenolepidoidei</taxon>
        <taxon>Muraenolepididae</taxon>
        <taxon>Muraenolepis</taxon>
    </lineage>
</organism>
<evidence type="ECO:0000313" key="11">
    <source>
        <dbReference type="Proteomes" id="UP001148018"/>
    </source>
</evidence>
<name>A0A9Q0IWZ8_9TELE</name>
<evidence type="ECO:0000256" key="1">
    <source>
        <dbReference type="ARBA" id="ARBA00001974"/>
    </source>
</evidence>
<evidence type="ECO:0000256" key="6">
    <source>
        <dbReference type="ARBA" id="ARBA00023157"/>
    </source>
</evidence>
<dbReference type="InterPro" id="IPR036188">
    <property type="entry name" value="FAD/NAD-bd_sf"/>
</dbReference>
<evidence type="ECO:0000259" key="9">
    <source>
        <dbReference type="Pfam" id="PF07992"/>
    </source>
</evidence>
<evidence type="ECO:0000256" key="4">
    <source>
        <dbReference type="ARBA" id="ARBA00022827"/>
    </source>
</evidence>
<keyword evidence="7" id="KW-0676">Redox-active center</keyword>
<reference evidence="10" key="1">
    <citation type="submission" date="2022-07" db="EMBL/GenBank/DDBJ databases">
        <title>Chromosome-level genome of Muraenolepis orangiensis.</title>
        <authorList>
            <person name="Kim J."/>
        </authorList>
    </citation>
    <scope>NUCLEOTIDE SEQUENCE</scope>
    <source>
        <strain evidence="10">KU_S4_2022</strain>
        <tissue evidence="10">Muscle</tissue>
    </source>
</reference>
<keyword evidence="6" id="KW-1015">Disulfide bond</keyword>
<dbReference type="InterPro" id="IPR016156">
    <property type="entry name" value="FAD/NAD-linked_Rdtase_dimer_sf"/>
</dbReference>
<dbReference type="GO" id="GO:0006749">
    <property type="term" value="P:glutathione metabolic process"/>
    <property type="evidence" value="ECO:0007669"/>
    <property type="project" value="TreeGrafter"/>
</dbReference>
<dbReference type="PANTHER" id="PTHR42737:SF6">
    <property type="entry name" value="THIOREDOXIN-DISULFIDE REDUCTASE"/>
    <property type="match status" value="1"/>
</dbReference>
<evidence type="ECO:0000256" key="3">
    <source>
        <dbReference type="ARBA" id="ARBA00022630"/>
    </source>
</evidence>
<keyword evidence="11" id="KW-1185">Reference proteome</keyword>
<gene>
    <name evidence="10" type="ORF">NHX12_020837</name>
</gene>
<sequence length="370" mass="40040">MELPVGPSSFDFDLLVIGAGSGGQAVSKEAVGFQKRVLVVDPVSPTSEGSTSVLGWSSVTMATVRKLLHQASLLGQAIRDSQKFGWTFNETGLSHSWTELRGALVTHAESAVLEVRRDLTDRGVTYLRARVELVTDTGGRKSRLSAETLVVDPGEGRGYPGEARGYPGEGRGYPGVPGDRELCVTSDELFFRPRPPGRTLVVGGSPEALECAGFLSGLGHEVTVTLPTSDPLPGFDRKMTQKIENHMLVELMEAHDKDVPAAPVPPGRLRVSLVCTAGHTTQDHFHTQRRLYGGLTSTERANATFGETNIEVYHSFYWPLEWTVPGRDKNSCYLKVLCHIPDQGFSAAMTCGLTKRQLDATAPLRPASAQ</sequence>
<comment type="similarity">
    <text evidence="2">Belongs to the class-I pyridine nucleotide-disulfide oxidoreductase family.</text>
</comment>
<dbReference type="Pfam" id="PF07992">
    <property type="entry name" value="Pyr_redox_2"/>
    <property type="match status" value="1"/>
</dbReference>
<dbReference type="GO" id="GO:0034599">
    <property type="term" value="P:cellular response to oxidative stress"/>
    <property type="evidence" value="ECO:0007669"/>
    <property type="project" value="TreeGrafter"/>
</dbReference>
<dbReference type="GO" id="GO:0005739">
    <property type="term" value="C:mitochondrion"/>
    <property type="evidence" value="ECO:0007669"/>
    <property type="project" value="TreeGrafter"/>
</dbReference>
<feature type="domain" description="FAD/NAD(P)-binding" evidence="9">
    <location>
        <begin position="12"/>
        <end position="247"/>
    </location>
</feature>
<dbReference type="Proteomes" id="UP001148018">
    <property type="component" value="Unassembled WGS sequence"/>
</dbReference>
<evidence type="ECO:0000256" key="7">
    <source>
        <dbReference type="ARBA" id="ARBA00023284"/>
    </source>
</evidence>
<evidence type="ECO:0000256" key="2">
    <source>
        <dbReference type="ARBA" id="ARBA00007532"/>
    </source>
</evidence>
<dbReference type="GO" id="GO:0050660">
    <property type="term" value="F:flavin adenine dinucleotide binding"/>
    <property type="evidence" value="ECO:0007669"/>
    <property type="project" value="InterPro"/>
</dbReference>
<dbReference type="SUPFAM" id="SSF51905">
    <property type="entry name" value="FAD/NAD(P)-binding domain"/>
    <property type="match status" value="1"/>
</dbReference>
<keyword evidence="3" id="KW-0285">Flavoprotein</keyword>
<evidence type="ECO:0000256" key="5">
    <source>
        <dbReference type="ARBA" id="ARBA00023002"/>
    </source>
</evidence>
<dbReference type="EMBL" id="JANIIK010000036">
    <property type="protein sequence ID" value="KAJ3612566.1"/>
    <property type="molecule type" value="Genomic_DNA"/>
</dbReference>
<keyword evidence="4" id="KW-0274">FAD</keyword>
<protein>
    <recommendedName>
        <fullName evidence="9">FAD/NAD(P)-binding domain-containing protein</fullName>
    </recommendedName>
</protein>
<comment type="caution">
    <text evidence="10">The sequence shown here is derived from an EMBL/GenBank/DDBJ whole genome shotgun (WGS) entry which is preliminary data.</text>
</comment>
<evidence type="ECO:0000313" key="10">
    <source>
        <dbReference type="EMBL" id="KAJ3612566.1"/>
    </source>
</evidence>
<dbReference type="GO" id="GO:0004362">
    <property type="term" value="F:glutathione-disulfide reductase (NADPH) activity"/>
    <property type="evidence" value="ECO:0007669"/>
    <property type="project" value="TreeGrafter"/>
</dbReference>
<dbReference type="GO" id="GO:0004791">
    <property type="term" value="F:thioredoxin-disulfide reductase (NADPH) activity"/>
    <property type="evidence" value="ECO:0007669"/>
    <property type="project" value="UniProtKB-EC"/>
</dbReference>
<dbReference type="AlphaFoldDB" id="A0A9Q0IWZ8"/>
<dbReference type="PRINTS" id="PR00411">
    <property type="entry name" value="PNDRDTASEI"/>
</dbReference>
<dbReference type="PANTHER" id="PTHR42737">
    <property type="entry name" value="GLUTATHIONE REDUCTASE"/>
    <property type="match status" value="1"/>
</dbReference>
<proteinExistence type="inferred from homology"/>
<comment type="cofactor">
    <cofactor evidence="1">
        <name>FAD</name>
        <dbReference type="ChEBI" id="CHEBI:57692"/>
    </cofactor>
</comment>
<dbReference type="InterPro" id="IPR023753">
    <property type="entry name" value="FAD/NAD-binding_dom"/>
</dbReference>
<feature type="non-terminal residue" evidence="10">
    <location>
        <position position="370"/>
    </location>
</feature>
<dbReference type="GO" id="GO:0045454">
    <property type="term" value="P:cell redox homeostasis"/>
    <property type="evidence" value="ECO:0007669"/>
    <property type="project" value="InterPro"/>
</dbReference>
<dbReference type="GO" id="GO:0005829">
    <property type="term" value="C:cytosol"/>
    <property type="evidence" value="ECO:0007669"/>
    <property type="project" value="TreeGrafter"/>
</dbReference>
<accession>A0A9Q0IWZ8</accession>
<keyword evidence="5" id="KW-0560">Oxidoreductase</keyword>
<feature type="region of interest" description="Disordered" evidence="8">
    <location>
        <begin position="153"/>
        <end position="176"/>
    </location>
</feature>